<organism evidence="8 9">
    <name type="scientific">Lates calcarifer</name>
    <name type="common">Barramundi</name>
    <name type="synonym">Holocentrus calcarifer</name>
    <dbReference type="NCBI Taxonomy" id="8187"/>
    <lineage>
        <taxon>Eukaryota</taxon>
        <taxon>Metazoa</taxon>
        <taxon>Chordata</taxon>
        <taxon>Craniata</taxon>
        <taxon>Vertebrata</taxon>
        <taxon>Euteleostomi</taxon>
        <taxon>Actinopterygii</taxon>
        <taxon>Neopterygii</taxon>
        <taxon>Teleostei</taxon>
        <taxon>Neoteleostei</taxon>
        <taxon>Acanthomorphata</taxon>
        <taxon>Carangaria</taxon>
        <taxon>Carangaria incertae sedis</taxon>
        <taxon>Centropomidae</taxon>
        <taxon>Lates</taxon>
    </lineage>
</organism>
<evidence type="ECO:0000313" key="13">
    <source>
        <dbReference type="RefSeq" id="XP_050930145.1"/>
    </source>
</evidence>
<feature type="transmembrane region" description="Helical" evidence="7">
    <location>
        <begin position="105"/>
        <end position="125"/>
    </location>
</feature>
<dbReference type="RefSeq" id="XP_050930145.1">
    <property type="nucleotide sequence ID" value="XM_051074188.1"/>
</dbReference>
<evidence type="ECO:0000313" key="11">
    <source>
        <dbReference type="RefSeq" id="XP_050923828.1"/>
    </source>
</evidence>
<evidence type="ECO:0000256" key="2">
    <source>
        <dbReference type="ARBA" id="ARBA00009565"/>
    </source>
</evidence>
<evidence type="ECO:0000256" key="5">
    <source>
        <dbReference type="ARBA" id="ARBA00023136"/>
    </source>
</evidence>
<keyword evidence="5 7" id="KW-0472">Membrane</keyword>
<dbReference type="AlphaFoldDB" id="A0AAJ7PDS4"/>
<dbReference type="GeneID" id="108891947"/>
<reference evidence="9 10" key="1">
    <citation type="submission" date="2025-04" db="UniProtKB">
        <authorList>
            <consortium name="RefSeq"/>
        </authorList>
    </citation>
    <scope>IDENTIFICATION</scope>
    <source>
        <tissue evidence="9 10">Brain</tissue>
    </source>
</reference>
<evidence type="ECO:0000256" key="1">
    <source>
        <dbReference type="ARBA" id="ARBA00004141"/>
    </source>
</evidence>
<evidence type="ECO:0000256" key="4">
    <source>
        <dbReference type="ARBA" id="ARBA00022989"/>
    </source>
</evidence>
<feature type="transmembrane region" description="Helical" evidence="7">
    <location>
        <begin position="70"/>
        <end position="93"/>
    </location>
</feature>
<sequence>MSSSVSTTVGGVVVVTHVYPAPRGAAHKRPVGIQKFIKAQPTALGTVQIMIGLMALMFGIVMVVQPDTMGVYSGIFAWGAVIYIIAGSLTVAAGKSLNRCMVNGALAVNILAAGVSFVATILYFLDSARIRWVTCRDYSGTCFLYQSRTKGFMGVLAVFHSLALFVSITVAAFACRATYSAEESSVVVTADALVTQQAPPSAPLLTDRPPHSEEPRDPTLAPPPAYTTVVN</sequence>
<comment type="similarity">
    <text evidence="2">Belongs to the MS4A family.</text>
</comment>
<feature type="transmembrane region" description="Helical" evidence="7">
    <location>
        <begin position="43"/>
        <end position="64"/>
    </location>
</feature>
<keyword evidence="3 7" id="KW-0812">Transmembrane</keyword>
<feature type="compositionally biased region" description="Basic and acidic residues" evidence="6">
    <location>
        <begin position="208"/>
        <end position="217"/>
    </location>
</feature>
<proteinExistence type="inferred from homology"/>
<feature type="transmembrane region" description="Helical" evidence="7">
    <location>
        <begin position="152"/>
        <end position="175"/>
    </location>
</feature>
<dbReference type="RefSeq" id="XP_018518806.1">
    <property type="nucleotide sequence ID" value="XM_018663290.2"/>
</dbReference>
<dbReference type="GeneID" id="108874759"/>
<dbReference type="KEGG" id="lcf:108874759"/>
<dbReference type="Pfam" id="PF04103">
    <property type="entry name" value="CD20"/>
    <property type="match status" value="1"/>
</dbReference>
<evidence type="ECO:0000256" key="7">
    <source>
        <dbReference type="SAM" id="Phobius"/>
    </source>
</evidence>
<dbReference type="GO" id="GO:0016020">
    <property type="term" value="C:membrane"/>
    <property type="evidence" value="ECO:0007669"/>
    <property type="project" value="UniProtKB-SubCell"/>
</dbReference>
<evidence type="ECO:0000313" key="9">
    <source>
        <dbReference type="RefSeq" id="XP_018518806.1"/>
    </source>
</evidence>
<dbReference type="RefSeq" id="XP_018544852.1">
    <property type="nucleotide sequence ID" value="XM_018689336.2"/>
</dbReference>
<feature type="region of interest" description="Disordered" evidence="6">
    <location>
        <begin position="200"/>
        <end position="231"/>
    </location>
</feature>
<name>A0AAJ7PDS4_LATCA</name>
<dbReference type="PANTHER" id="PTHR23320">
    <property type="entry name" value="MEMBRANE-SPANNING 4-DOMAINS SUBFAMILY A MS4A -RELATED"/>
    <property type="match status" value="1"/>
</dbReference>
<dbReference type="InterPro" id="IPR007237">
    <property type="entry name" value="CD20-like"/>
</dbReference>
<protein>
    <submittedName>
        <fullName evidence="9 10">Membrane-spanning 4-domains subfamily A member 15</fullName>
    </submittedName>
</protein>
<dbReference type="Proteomes" id="UP000694890">
    <property type="component" value="Linkage group LG12"/>
</dbReference>
<dbReference type="KEGG" id="lcf:108891947"/>
<dbReference type="RefSeq" id="XP_050923828.1">
    <property type="nucleotide sequence ID" value="XM_051067871.1"/>
</dbReference>
<accession>A0AAJ7PDS4</accession>
<dbReference type="RefSeq" id="XP_050923829.1">
    <property type="nucleotide sequence ID" value="XM_051067872.1"/>
</dbReference>
<dbReference type="InterPro" id="IPR030417">
    <property type="entry name" value="MS4A"/>
</dbReference>
<evidence type="ECO:0000313" key="10">
    <source>
        <dbReference type="RefSeq" id="XP_018544852.1"/>
    </source>
</evidence>
<evidence type="ECO:0000256" key="3">
    <source>
        <dbReference type="ARBA" id="ARBA00022692"/>
    </source>
</evidence>
<gene>
    <name evidence="9 13" type="primary">LOC108874759</name>
    <name evidence="10 11 12" type="synonym">LOC108891947</name>
</gene>
<evidence type="ECO:0000313" key="8">
    <source>
        <dbReference type="Proteomes" id="UP000694890"/>
    </source>
</evidence>
<keyword evidence="4 7" id="KW-1133">Transmembrane helix</keyword>
<comment type="subcellular location">
    <subcellularLocation>
        <location evidence="1">Membrane</location>
        <topology evidence="1">Multi-pass membrane protein</topology>
    </subcellularLocation>
</comment>
<dbReference type="PANTHER" id="PTHR23320:SF128">
    <property type="entry name" value="MEMBRANE-SPANNING 4-DOMAINS SUBFAMILY A MEMBER 4A"/>
    <property type="match status" value="1"/>
</dbReference>
<evidence type="ECO:0000313" key="12">
    <source>
        <dbReference type="RefSeq" id="XP_050923829.1"/>
    </source>
</evidence>
<evidence type="ECO:0000256" key="6">
    <source>
        <dbReference type="SAM" id="MobiDB-lite"/>
    </source>
</evidence>